<keyword evidence="5" id="KW-1185">Reference proteome</keyword>
<dbReference type="GO" id="GO:0061522">
    <property type="term" value="F:1,4-dihydroxy-2-naphthoyl-CoA thioesterase activity"/>
    <property type="evidence" value="ECO:0007669"/>
    <property type="project" value="TreeGrafter"/>
</dbReference>
<comment type="similarity">
    <text evidence="1">Belongs to the thioesterase PaaI family.</text>
</comment>
<dbReference type="Proteomes" id="UP000005953">
    <property type="component" value="Unassembled WGS sequence"/>
</dbReference>
<dbReference type="PANTHER" id="PTHR43240">
    <property type="entry name" value="1,4-DIHYDROXY-2-NAPHTHOYL-COA THIOESTERASE 1"/>
    <property type="match status" value="1"/>
</dbReference>
<name>A4BJF1_9GAMM</name>
<reference evidence="4 5" key="1">
    <citation type="submission" date="2006-02" db="EMBL/GenBank/DDBJ databases">
        <authorList>
            <person name="Pinhassi J."/>
            <person name="Pedros-Alio C."/>
            <person name="Ferriera S."/>
            <person name="Johnson J."/>
            <person name="Kravitz S."/>
            <person name="Halpern A."/>
            <person name="Remington K."/>
            <person name="Beeson K."/>
            <person name="Tran B."/>
            <person name="Rogers Y.-H."/>
            <person name="Friedman R."/>
            <person name="Venter J.C."/>
        </authorList>
    </citation>
    <scope>NUCLEOTIDE SEQUENCE [LARGE SCALE GENOMIC DNA]</scope>
    <source>
        <strain evidence="4 5">MED297</strain>
    </source>
</reference>
<evidence type="ECO:0000256" key="2">
    <source>
        <dbReference type="ARBA" id="ARBA00022801"/>
    </source>
</evidence>
<evidence type="ECO:0000313" key="4">
    <source>
        <dbReference type="EMBL" id="EAR07723.1"/>
    </source>
</evidence>
<dbReference type="Gene3D" id="3.10.129.10">
    <property type="entry name" value="Hotdog Thioesterase"/>
    <property type="match status" value="1"/>
</dbReference>
<accession>A4BJF1</accession>
<protein>
    <recommendedName>
        <fullName evidence="3">Thioesterase domain-containing protein</fullName>
    </recommendedName>
</protein>
<dbReference type="HOGENOM" id="CLU_089876_13_1_6"/>
<dbReference type="NCBIfam" id="TIGR00369">
    <property type="entry name" value="unchar_dom_1"/>
    <property type="match status" value="1"/>
</dbReference>
<dbReference type="SUPFAM" id="SSF54637">
    <property type="entry name" value="Thioesterase/thiol ester dehydrase-isomerase"/>
    <property type="match status" value="1"/>
</dbReference>
<dbReference type="PANTHER" id="PTHR43240:SF5">
    <property type="entry name" value="1,4-DIHYDROXY-2-NAPHTHOYL-COA THIOESTERASE 1"/>
    <property type="match status" value="1"/>
</dbReference>
<comment type="caution">
    <text evidence="4">The sequence shown here is derived from an EMBL/GenBank/DDBJ whole genome shotgun (WGS) entry which is preliminary data.</text>
</comment>
<dbReference type="InterPro" id="IPR006683">
    <property type="entry name" value="Thioestr_dom"/>
</dbReference>
<dbReference type="InterPro" id="IPR029069">
    <property type="entry name" value="HotDog_dom_sf"/>
</dbReference>
<dbReference type="STRING" id="314283.MED297_01950"/>
<dbReference type="GO" id="GO:0005829">
    <property type="term" value="C:cytosol"/>
    <property type="evidence" value="ECO:0007669"/>
    <property type="project" value="TreeGrafter"/>
</dbReference>
<dbReference type="Pfam" id="PF03061">
    <property type="entry name" value="4HBT"/>
    <property type="match status" value="1"/>
</dbReference>
<dbReference type="OrthoDB" id="9798208at2"/>
<sequence>MSWKKPTDPDSLNEQSAGCAVEHLGILFVPSDSPDTIKATMPVDHRTRQPFGLLHGGASVLLAETVGSMAANLCVSDDQYCVGQSIQANHIRGVTEGTVIASARARHLGRTTQVWQIDIEDTEQRLICSVSLTMAVLTRR</sequence>
<gene>
    <name evidence="4" type="ORF">MED297_01950</name>
</gene>
<dbReference type="CDD" id="cd03443">
    <property type="entry name" value="PaaI_thioesterase"/>
    <property type="match status" value="1"/>
</dbReference>
<dbReference type="InterPro" id="IPR003736">
    <property type="entry name" value="PAAI_dom"/>
</dbReference>
<feature type="domain" description="Thioesterase" evidence="3">
    <location>
        <begin position="51"/>
        <end position="128"/>
    </location>
</feature>
<evidence type="ECO:0000313" key="5">
    <source>
        <dbReference type="Proteomes" id="UP000005953"/>
    </source>
</evidence>
<evidence type="ECO:0000256" key="1">
    <source>
        <dbReference type="ARBA" id="ARBA00008324"/>
    </source>
</evidence>
<proteinExistence type="inferred from homology"/>
<dbReference type="EMBL" id="AAOE01000033">
    <property type="protein sequence ID" value="EAR07723.1"/>
    <property type="molecule type" value="Genomic_DNA"/>
</dbReference>
<keyword evidence="2" id="KW-0378">Hydrolase</keyword>
<dbReference type="AlphaFoldDB" id="A4BJF1"/>
<dbReference type="RefSeq" id="WP_008046923.1">
    <property type="nucleotide sequence ID" value="NZ_CH724153.1"/>
</dbReference>
<organism evidence="4 5">
    <name type="scientific">Reinekea blandensis MED297</name>
    <dbReference type="NCBI Taxonomy" id="314283"/>
    <lineage>
        <taxon>Bacteria</taxon>
        <taxon>Pseudomonadati</taxon>
        <taxon>Pseudomonadota</taxon>
        <taxon>Gammaproteobacteria</taxon>
        <taxon>Oceanospirillales</taxon>
        <taxon>Saccharospirillaceae</taxon>
        <taxon>Reinekea</taxon>
    </lineage>
</organism>
<evidence type="ECO:0000259" key="3">
    <source>
        <dbReference type="Pfam" id="PF03061"/>
    </source>
</evidence>